<reference evidence="2" key="1">
    <citation type="journal article" date="2021" name="Proc. Natl. Acad. Sci. U.S.A.">
        <title>A Catalog of Tens of Thousands of Viruses from Human Metagenomes Reveals Hidden Associations with Chronic Diseases.</title>
        <authorList>
            <person name="Tisza M.J."/>
            <person name="Buck C.B."/>
        </authorList>
    </citation>
    <scope>NUCLEOTIDE SEQUENCE</scope>
    <source>
        <strain evidence="2">Ctv0N24</strain>
    </source>
</reference>
<dbReference type="EMBL" id="BK015052">
    <property type="protein sequence ID" value="DAD89062.1"/>
    <property type="molecule type" value="Genomic_DNA"/>
</dbReference>
<evidence type="ECO:0000313" key="2">
    <source>
        <dbReference type="EMBL" id="DAD89062.1"/>
    </source>
</evidence>
<evidence type="ECO:0000256" key="1">
    <source>
        <dbReference type="SAM" id="MobiDB-lite"/>
    </source>
</evidence>
<accession>A0A8S5N378</accession>
<organism evidence="2">
    <name type="scientific">Siphoviridae sp. ctv0N24</name>
    <dbReference type="NCBI Taxonomy" id="2826509"/>
    <lineage>
        <taxon>Viruses</taxon>
        <taxon>Duplodnaviria</taxon>
        <taxon>Heunggongvirae</taxon>
        <taxon>Uroviricota</taxon>
        <taxon>Caudoviricetes</taxon>
    </lineage>
</organism>
<feature type="region of interest" description="Disordered" evidence="1">
    <location>
        <begin position="58"/>
        <end position="82"/>
    </location>
</feature>
<protein>
    <submittedName>
        <fullName evidence="2">Uncharacterized protein</fullName>
    </submittedName>
</protein>
<name>A0A8S5N378_9CAUD</name>
<proteinExistence type="predicted"/>
<sequence>MPKVTEAQKRATAKYEQKNYDRILTRFPKGTKEKILSTGAKSVNSFIIKAVLNALGEPEAPTEAPKPVLEAPKPSKPGLLPLTPENVRKIDYRLFIDDWNYQFKIIELFGEDAAYKLRSMSESEFKKLANSGKP</sequence>